<dbReference type="Gene3D" id="3.40.50.2000">
    <property type="entry name" value="Glycogen Phosphorylase B"/>
    <property type="match status" value="2"/>
</dbReference>
<dbReference type="PANTHER" id="PTHR48045:SF31">
    <property type="entry name" value="UDP-GLYCOSYLTRANSFERASE 76B1-LIKE"/>
    <property type="match status" value="1"/>
</dbReference>
<keyword evidence="2" id="KW-1185">Reference proteome</keyword>
<reference evidence="1 2" key="1">
    <citation type="journal article" date="2023" name="bioRxiv">
        <title>Genome report: Whole genome sequence and annotation of Penstemon davidsonii.</title>
        <authorList>
            <person name="Ostevik K.L."/>
            <person name="Alabady M."/>
            <person name="Zhang M."/>
            <person name="Rausher M.D."/>
        </authorList>
    </citation>
    <scope>NUCLEOTIDE SEQUENCE [LARGE SCALE GENOMIC DNA]</scope>
    <source>
        <strain evidence="1">DNT005</strain>
        <tissue evidence="1">Whole leaf</tissue>
    </source>
</reference>
<evidence type="ECO:0000313" key="2">
    <source>
        <dbReference type="Proteomes" id="UP001291926"/>
    </source>
</evidence>
<dbReference type="PANTHER" id="PTHR48045">
    <property type="entry name" value="UDP-GLYCOSYLTRANSFERASE 72B1"/>
    <property type="match status" value="1"/>
</dbReference>
<dbReference type="EMBL" id="JAYDYQ010002688">
    <property type="protein sequence ID" value="KAK4477023.1"/>
    <property type="molecule type" value="Genomic_DNA"/>
</dbReference>
<comment type="caution">
    <text evidence="1">The sequence shown here is derived from an EMBL/GenBank/DDBJ whole genome shotgun (WGS) entry which is preliminary data.</text>
</comment>
<name>A0ABR0CLC6_9LAMI</name>
<organism evidence="1 2">
    <name type="scientific">Penstemon davidsonii</name>
    <dbReference type="NCBI Taxonomy" id="160366"/>
    <lineage>
        <taxon>Eukaryota</taxon>
        <taxon>Viridiplantae</taxon>
        <taxon>Streptophyta</taxon>
        <taxon>Embryophyta</taxon>
        <taxon>Tracheophyta</taxon>
        <taxon>Spermatophyta</taxon>
        <taxon>Magnoliopsida</taxon>
        <taxon>eudicotyledons</taxon>
        <taxon>Gunneridae</taxon>
        <taxon>Pentapetalae</taxon>
        <taxon>asterids</taxon>
        <taxon>lamiids</taxon>
        <taxon>Lamiales</taxon>
        <taxon>Plantaginaceae</taxon>
        <taxon>Cheloneae</taxon>
        <taxon>Penstemon</taxon>
    </lineage>
</organism>
<dbReference type="SUPFAM" id="SSF53756">
    <property type="entry name" value="UDP-Glycosyltransferase/glycogen phosphorylase"/>
    <property type="match status" value="1"/>
</dbReference>
<protein>
    <submittedName>
        <fullName evidence="1">Uncharacterized protein</fullName>
    </submittedName>
</protein>
<accession>A0ABR0CLC6</accession>
<gene>
    <name evidence="1" type="ORF">RD792_016225</name>
</gene>
<dbReference type="Proteomes" id="UP001291926">
    <property type="component" value="Unassembled WGS sequence"/>
</dbReference>
<sequence>MARFSPRLLNEIAIGLEESTQYFIWVVRKGKNGEEEEDWLPDGFEERMKGVSVGNKKWQRVASEGVSNEAVGRVMVGEEASEMRKRANYYKEMARKSIEEGGSSDSI</sequence>
<evidence type="ECO:0000313" key="1">
    <source>
        <dbReference type="EMBL" id="KAK4477023.1"/>
    </source>
</evidence>
<proteinExistence type="predicted"/>